<dbReference type="AlphaFoldDB" id="A0A517ZB68"/>
<evidence type="ECO:0000256" key="1">
    <source>
        <dbReference type="SAM" id="MobiDB-lite"/>
    </source>
</evidence>
<organism evidence="2 3">
    <name type="scientific">Maioricimonas rarisocia</name>
    <dbReference type="NCBI Taxonomy" id="2528026"/>
    <lineage>
        <taxon>Bacteria</taxon>
        <taxon>Pseudomonadati</taxon>
        <taxon>Planctomycetota</taxon>
        <taxon>Planctomycetia</taxon>
        <taxon>Planctomycetales</taxon>
        <taxon>Planctomycetaceae</taxon>
        <taxon>Maioricimonas</taxon>
    </lineage>
</organism>
<feature type="region of interest" description="Disordered" evidence="1">
    <location>
        <begin position="41"/>
        <end position="71"/>
    </location>
</feature>
<keyword evidence="3" id="KW-1185">Reference proteome</keyword>
<dbReference type="RefSeq" id="WP_145370864.1">
    <property type="nucleotide sequence ID" value="NZ_CP036275.1"/>
</dbReference>
<evidence type="ECO:0000313" key="3">
    <source>
        <dbReference type="Proteomes" id="UP000320496"/>
    </source>
</evidence>
<proteinExistence type="predicted"/>
<dbReference type="Proteomes" id="UP000320496">
    <property type="component" value="Chromosome"/>
</dbReference>
<accession>A0A517ZB68</accession>
<reference evidence="2 3" key="1">
    <citation type="submission" date="2019-02" db="EMBL/GenBank/DDBJ databases">
        <title>Deep-cultivation of Planctomycetes and their phenomic and genomic characterization uncovers novel biology.</title>
        <authorList>
            <person name="Wiegand S."/>
            <person name="Jogler M."/>
            <person name="Boedeker C."/>
            <person name="Pinto D."/>
            <person name="Vollmers J."/>
            <person name="Rivas-Marin E."/>
            <person name="Kohn T."/>
            <person name="Peeters S.H."/>
            <person name="Heuer A."/>
            <person name="Rast P."/>
            <person name="Oberbeckmann S."/>
            <person name="Bunk B."/>
            <person name="Jeske O."/>
            <person name="Meyerdierks A."/>
            <person name="Storesund J.E."/>
            <person name="Kallscheuer N."/>
            <person name="Luecker S."/>
            <person name="Lage O.M."/>
            <person name="Pohl T."/>
            <person name="Merkel B.J."/>
            <person name="Hornburger P."/>
            <person name="Mueller R.-W."/>
            <person name="Bruemmer F."/>
            <person name="Labrenz M."/>
            <person name="Spormann A.M."/>
            <person name="Op den Camp H."/>
            <person name="Overmann J."/>
            <person name="Amann R."/>
            <person name="Jetten M.S.M."/>
            <person name="Mascher T."/>
            <person name="Medema M.H."/>
            <person name="Devos D.P."/>
            <person name="Kaster A.-K."/>
            <person name="Ovreas L."/>
            <person name="Rohde M."/>
            <person name="Galperin M.Y."/>
            <person name="Jogler C."/>
        </authorList>
    </citation>
    <scope>NUCLEOTIDE SEQUENCE [LARGE SCALE GENOMIC DNA]</scope>
    <source>
        <strain evidence="2 3">Mal4</strain>
    </source>
</reference>
<dbReference type="KEGG" id="mri:Mal4_40530"/>
<evidence type="ECO:0000313" key="2">
    <source>
        <dbReference type="EMBL" id="QDU39707.1"/>
    </source>
</evidence>
<gene>
    <name evidence="2" type="ORF">Mal4_40530</name>
</gene>
<sequence length="71" mass="7925">MLYAHELTPQQRHQEIVCLLAGAVVRWHRARQRKDLFICSADGDSGDTSLEVPRPVSLNGRTGEGSPDERP</sequence>
<protein>
    <submittedName>
        <fullName evidence="2">Uncharacterized protein</fullName>
    </submittedName>
</protein>
<dbReference type="EMBL" id="CP036275">
    <property type="protein sequence ID" value="QDU39707.1"/>
    <property type="molecule type" value="Genomic_DNA"/>
</dbReference>
<name>A0A517ZB68_9PLAN</name>